<dbReference type="PANTHER" id="PTHR28055">
    <property type="entry name" value="ALTERED INHERITANCE OF MITOCHONDRIA PROTEIN 41, MITOCHONDRIAL"/>
    <property type="match status" value="1"/>
</dbReference>
<gene>
    <name evidence="1" type="ORF">ISU02_17595</name>
</gene>
<comment type="caution">
    <text evidence="1">The sequence shown here is derived from an EMBL/GenBank/DDBJ whole genome shotgun (WGS) entry which is preliminary data.</text>
</comment>
<sequence length="148" mass="16458">MSLTNKLTDDLKDAMRSKDKVRKSVITMLRAAIKQIEIDERREVSDDDVIDIIAKQIKQKKSAIEDFSDGGREDLVDLTKTEIDLLMTYMPEQLSEEAIVEIIAKAIETTGATTMKDMGKVMGIVSEATKGKADSKHIADLVKKSLSK</sequence>
<dbReference type="EMBL" id="JADKNH010000011">
    <property type="protein sequence ID" value="MBF4694918.1"/>
    <property type="molecule type" value="Genomic_DNA"/>
</dbReference>
<dbReference type="InterPro" id="IPR023168">
    <property type="entry name" value="GatB_Yqey_C_2"/>
</dbReference>
<name>A0ABR9ZWS4_9FIRM</name>
<organism evidence="1 2">
    <name type="scientific">Fusibacter ferrireducens</name>
    <dbReference type="NCBI Taxonomy" id="2785058"/>
    <lineage>
        <taxon>Bacteria</taxon>
        <taxon>Bacillati</taxon>
        <taxon>Bacillota</taxon>
        <taxon>Clostridia</taxon>
        <taxon>Eubacteriales</taxon>
        <taxon>Eubacteriales Family XII. Incertae Sedis</taxon>
        <taxon>Fusibacter</taxon>
    </lineage>
</organism>
<evidence type="ECO:0000313" key="1">
    <source>
        <dbReference type="EMBL" id="MBF4694918.1"/>
    </source>
</evidence>
<dbReference type="PANTHER" id="PTHR28055:SF1">
    <property type="entry name" value="ALTERED INHERITANCE OF MITOCHONDRIA PROTEIN 41, MITOCHONDRIAL"/>
    <property type="match status" value="1"/>
</dbReference>
<protein>
    <submittedName>
        <fullName evidence="1">GatB/YqeY domain-containing protein</fullName>
    </submittedName>
</protein>
<dbReference type="RefSeq" id="WP_194703155.1">
    <property type="nucleotide sequence ID" value="NZ_JADKNH010000011.1"/>
</dbReference>
<dbReference type="InterPro" id="IPR019004">
    <property type="entry name" value="YqeY/Aim41"/>
</dbReference>
<keyword evidence="2" id="KW-1185">Reference proteome</keyword>
<proteinExistence type="predicted"/>
<reference evidence="1 2" key="1">
    <citation type="submission" date="2020-11" db="EMBL/GenBank/DDBJ databases">
        <title>Fusibacter basophilias sp. nov.</title>
        <authorList>
            <person name="Qiu D."/>
        </authorList>
    </citation>
    <scope>NUCLEOTIDE SEQUENCE [LARGE SCALE GENOMIC DNA]</scope>
    <source>
        <strain evidence="1 2">Q10-2</strain>
    </source>
</reference>
<dbReference type="Proteomes" id="UP000614200">
    <property type="component" value="Unassembled WGS sequence"/>
</dbReference>
<dbReference type="InterPro" id="IPR003789">
    <property type="entry name" value="Asn/Gln_tRNA_amidoTrase-B-like"/>
</dbReference>
<dbReference type="SUPFAM" id="SSF89095">
    <property type="entry name" value="GatB/YqeY motif"/>
    <property type="match status" value="1"/>
</dbReference>
<evidence type="ECO:0000313" key="2">
    <source>
        <dbReference type="Proteomes" id="UP000614200"/>
    </source>
</evidence>
<dbReference type="InterPro" id="IPR042184">
    <property type="entry name" value="YqeY/Aim41_N"/>
</dbReference>
<accession>A0ABR9ZWS4</accession>
<dbReference type="Pfam" id="PF09424">
    <property type="entry name" value="YqeY"/>
    <property type="match status" value="1"/>
</dbReference>
<dbReference type="Gene3D" id="1.10.1510.10">
    <property type="entry name" value="Uncharacterised protein YqeY/AIM41 PF09424, N-terminal domain"/>
    <property type="match status" value="1"/>
</dbReference>
<dbReference type="Gene3D" id="1.10.10.410">
    <property type="match status" value="1"/>
</dbReference>